<evidence type="ECO:0000256" key="2">
    <source>
        <dbReference type="ARBA" id="ARBA00023125"/>
    </source>
</evidence>
<evidence type="ECO:0000313" key="6">
    <source>
        <dbReference type="Proteomes" id="UP000766595"/>
    </source>
</evidence>
<dbReference type="PANTHER" id="PTHR46796:SF6">
    <property type="entry name" value="ARAC SUBFAMILY"/>
    <property type="match status" value="1"/>
</dbReference>
<keyword evidence="6" id="KW-1185">Reference proteome</keyword>
<dbReference type="PANTHER" id="PTHR46796">
    <property type="entry name" value="HTH-TYPE TRANSCRIPTIONAL ACTIVATOR RHAS-RELATED"/>
    <property type="match status" value="1"/>
</dbReference>
<dbReference type="InterPro" id="IPR020449">
    <property type="entry name" value="Tscrpt_reg_AraC-type_HTH"/>
</dbReference>
<dbReference type="InterPro" id="IPR018062">
    <property type="entry name" value="HTH_AraC-typ_CS"/>
</dbReference>
<name>A0A947D5U9_9HYPH</name>
<dbReference type="SMART" id="SM00342">
    <property type="entry name" value="HTH_ARAC"/>
    <property type="match status" value="1"/>
</dbReference>
<comment type="caution">
    <text evidence="5">The sequence shown here is derived from an EMBL/GenBank/DDBJ whole genome shotgun (WGS) entry which is preliminary data.</text>
</comment>
<dbReference type="GO" id="GO:0043565">
    <property type="term" value="F:sequence-specific DNA binding"/>
    <property type="evidence" value="ECO:0007669"/>
    <property type="project" value="InterPro"/>
</dbReference>
<dbReference type="PROSITE" id="PS00041">
    <property type="entry name" value="HTH_ARAC_FAMILY_1"/>
    <property type="match status" value="1"/>
</dbReference>
<evidence type="ECO:0000256" key="1">
    <source>
        <dbReference type="ARBA" id="ARBA00023015"/>
    </source>
</evidence>
<dbReference type="GO" id="GO:0003700">
    <property type="term" value="F:DNA-binding transcription factor activity"/>
    <property type="evidence" value="ECO:0007669"/>
    <property type="project" value="InterPro"/>
</dbReference>
<dbReference type="Proteomes" id="UP000766595">
    <property type="component" value="Unassembled WGS sequence"/>
</dbReference>
<dbReference type="EMBL" id="JAHHZF010000009">
    <property type="protein sequence ID" value="MBT9291613.1"/>
    <property type="molecule type" value="Genomic_DNA"/>
</dbReference>
<keyword evidence="2" id="KW-0238">DNA-binding</keyword>
<accession>A0A947D5U9</accession>
<sequence length="306" mass="34254">MSSTINYMSLPTYVPGRLVLDSSSWACSDFRLRIFDYAPLDVDIPPLDDYLVVIYRQGETAMNRRVTGPWRQDRVGRGVVSLLTRAENSHWHWGDRVEVTHFYISPASMIRTANEVFDQPAERLELRDVLRADDGALETIARQAAHEVAAGEAGGRLFVDALALQANIHILRNYASVTFRRPPAHGPLSRSHAQRIAEFLRDNLGRNVSLAELAAVTGFAPDAFARKFRAYFGMPPHSYVTQMRVEAAAAHLRRGALSIKEIALLTGFADQSHLTRIFRKEMGTTPADYRRDQRSAVALAPVRPDA</sequence>
<dbReference type="InterPro" id="IPR050204">
    <property type="entry name" value="AraC_XylS_family_regulators"/>
</dbReference>
<protein>
    <submittedName>
        <fullName evidence="5">AraC family transcriptional regulator</fullName>
    </submittedName>
</protein>
<dbReference type="Pfam" id="PF12833">
    <property type="entry name" value="HTH_18"/>
    <property type="match status" value="1"/>
</dbReference>
<feature type="domain" description="HTH araC/xylS-type" evidence="4">
    <location>
        <begin position="194"/>
        <end position="292"/>
    </location>
</feature>
<dbReference type="InterPro" id="IPR009057">
    <property type="entry name" value="Homeodomain-like_sf"/>
</dbReference>
<dbReference type="AlphaFoldDB" id="A0A947D5U9"/>
<dbReference type="Gene3D" id="1.10.10.60">
    <property type="entry name" value="Homeodomain-like"/>
    <property type="match status" value="2"/>
</dbReference>
<evidence type="ECO:0000259" key="4">
    <source>
        <dbReference type="PROSITE" id="PS01124"/>
    </source>
</evidence>
<dbReference type="PROSITE" id="PS01124">
    <property type="entry name" value="HTH_ARAC_FAMILY_2"/>
    <property type="match status" value="1"/>
</dbReference>
<keyword evidence="3" id="KW-0804">Transcription</keyword>
<reference evidence="5 6" key="1">
    <citation type="submission" date="2021-06" db="EMBL/GenBank/DDBJ databases">
        <authorList>
            <person name="Grouzdev D.S."/>
            <person name="Koziaeva V."/>
        </authorList>
    </citation>
    <scope>NUCLEOTIDE SEQUENCE [LARGE SCALE GENOMIC DNA]</scope>
    <source>
        <strain evidence="5 6">22</strain>
    </source>
</reference>
<dbReference type="InterPro" id="IPR018060">
    <property type="entry name" value="HTH_AraC"/>
</dbReference>
<evidence type="ECO:0000313" key="5">
    <source>
        <dbReference type="EMBL" id="MBT9291613.1"/>
    </source>
</evidence>
<dbReference type="SUPFAM" id="SSF46689">
    <property type="entry name" value="Homeodomain-like"/>
    <property type="match status" value="2"/>
</dbReference>
<keyword evidence="1" id="KW-0805">Transcription regulation</keyword>
<dbReference type="RefSeq" id="WP_261970148.1">
    <property type="nucleotide sequence ID" value="NZ_JAHHZF010000009.1"/>
</dbReference>
<proteinExistence type="predicted"/>
<gene>
    <name evidence="5" type="ORF">KL771_19255</name>
</gene>
<evidence type="ECO:0000256" key="3">
    <source>
        <dbReference type="ARBA" id="ARBA00023163"/>
    </source>
</evidence>
<organism evidence="5 6">
    <name type="scientific">Prosthecodimorpha staleyi</name>
    <dbReference type="NCBI Taxonomy" id="2840188"/>
    <lineage>
        <taxon>Bacteria</taxon>
        <taxon>Pseudomonadati</taxon>
        <taxon>Pseudomonadota</taxon>
        <taxon>Alphaproteobacteria</taxon>
        <taxon>Hyphomicrobiales</taxon>
        <taxon>Ancalomicrobiaceae</taxon>
        <taxon>Prosthecodimorpha</taxon>
    </lineage>
</organism>
<dbReference type="PRINTS" id="PR00032">
    <property type="entry name" value="HTHARAC"/>
</dbReference>